<dbReference type="PANTHER" id="PTHR45809:SF3">
    <property type="entry name" value="VIRAL IAP-ASSOCIATED FACTOR HOMOLOG"/>
    <property type="match status" value="1"/>
</dbReference>
<dbReference type="AlphaFoldDB" id="A0A4T0X366"/>
<comment type="similarity">
    <text evidence="1">Belongs to the phosducin family.</text>
</comment>
<name>A0A4T0X366_9ASCO</name>
<dbReference type="Proteomes" id="UP000307173">
    <property type="component" value="Unassembled WGS sequence"/>
</dbReference>
<dbReference type="InterPro" id="IPR051498">
    <property type="entry name" value="Phosducin-like_chap/apop_reg"/>
</dbReference>
<evidence type="ECO:0000313" key="4">
    <source>
        <dbReference type="Proteomes" id="UP000307173"/>
    </source>
</evidence>
<evidence type="ECO:0000259" key="2">
    <source>
        <dbReference type="Pfam" id="PF02114"/>
    </source>
</evidence>
<protein>
    <recommendedName>
        <fullName evidence="2">Phosducin domain-containing protein</fullName>
    </recommendedName>
</protein>
<dbReference type="InterPro" id="IPR036249">
    <property type="entry name" value="Thioredoxin-like_sf"/>
</dbReference>
<dbReference type="STRING" id="52247.A0A4T0X366"/>
<organism evidence="3 4">
    <name type="scientific">Pichia inconspicua</name>
    <dbReference type="NCBI Taxonomy" id="52247"/>
    <lineage>
        <taxon>Eukaryota</taxon>
        <taxon>Fungi</taxon>
        <taxon>Dikarya</taxon>
        <taxon>Ascomycota</taxon>
        <taxon>Saccharomycotina</taxon>
        <taxon>Pichiomycetes</taxon>
        <taxon>Pichiales</taxon>
        <taxon>Pichiaceae</taxon>
        <taxon>Pichia</taxon>
    </lineage>
</organism>
<keyword evidence="4" id="KW-1185">Reference proteome</keyword>
<dbReference type="GO" id="GO:0005737">
    <property type="term" value="C:cytoplasm"/>
    <property type="evidence" value="ECO:0007669"/>
    <property type="project" value="TreeGrafter"/>
</dbReference>
<dbReference type="EMBL" id="SELW01000262">
    <property type="protein sequence ID" value="TID29776.1"/>
    <property type="molecule type" value="Genomic_DNA"/>
</dbReference>
<dbReference type="OrthoDB" id="45518at2759"/>
<dbReference type="CDD" id="cd02988">
    <property type="entry name" value="Phd_like_VIAF"/>
    <property type="match status" value="1"/>
</dbReference>
<sequence length="261" mass="30096">MIPGIPDQKFQVEVDPTEDTEWNDILREKGIIPQKEPDPSEQLEQALTDAIERQHEHRLEGLDLDELEALEDDEDEEFLQSYKQQRIAEMKKIASKEKFGSVYPISKPEWQTEVTDASKESMVVVHLMSENQVQSRLFGVILRLAASKFKDIKFCEIEGRRAIENYPDANCPTILIYKDGELLKQYVTLLMLNGNDTSLKDLETLLVRLGCIDCKDKRLIINQQDDGDNDGFVQPQKVRYQNKSLYISSSKESSDDDDFFD</sequence>
<feature type="domain" description="Phosducin" evidence="2">
    <location>
        <begin position="61"/>
        <end position="218"/>
    </location>
</feature>
<reference evidence="3 4" key="1">
    <citation type="journal article" date="2019" name="Front. Genet.">
        <title>Whole-Genome Sequencing of the Opportunistic Yeast Pathogen Candida inconspicua Uncovers Its Hybrid Origin.</title>
        <authorList>
            <person name="Mixao V."/>
            <person name="Hansen A.P."/>
            <person name="Saus E."/>
            <person name="Boekhout T."/>
            <person name="Lass-Florl C."/>
            <person name="Gabaldon T."/>
        </authorList>
    </citation>
    <scope>NUCLEOTIDE SEQUENCE [LARGE SCALE GENOMIC DNA]</scope>
    <source>
        <strain evidence="3 4">CBS 180</strain>
    </source>
</reference>
<comment type="caution">
    <text evidence="3">The sequence shown here is derived from an EMBL/GenBank/DDBJ whole genome shotgun (WGS) entry which is preliminary data.</text>
</comment>
<dbReference type="Gene3D" id="3.40.30.10">
    <property type="entry name" value="Glutaredoxin"/>
    <property type="match status" value="1"/>
</dbReference>
<evidence type="ECO:0000256" key="1">
    <source>
        <dbReference type="ARBA" id="ARBA00009686"/>
    </source>
</evidence>
<dbReference type="Pfam" id="PF02114">
    <property type="entry name" value="Phosducin"/>
    <property type="match status" value="1"/>
</dbReference>
<accession>A0A4T0X366</accession>
<dbReference type="InterPro" id="IPR024253">
    <property type="entry name" value="Phosducin_thioredoxin-like_dom"/>
</dbReference>
<gene>
    <name evidence="3" type="ORF">CANINC_001694</name>
</gene>
<evidence type="ECO:0000313" key="3">
    <source>
        <dbReference type="EMBL" id="TID29776.1"/>
    </source>
</evidence>
<dbReference type="GO" id="GO:0006457">
    <property type="term" value="P:protein folding"/>
    <property type="evidence" value="ECO:0007669"/>
    <property type="project" value="TreeGrafter"/>
</dbReference>
<dbReference type="PANTHER" id="PTHR45809">
    <property type="entry name" value="VIRAL IAP-ASSOCIATED FACTOR HOMOLOG"/>
    <property type="match status" value="1"/>
</dbReference>
<proteinExistence type="inferred from homology"/>
<dbReference type="SUPFAM" id="SSF52833">
    <property type="entry name" value="Thioredoxin-like"/>
    <property type="match status" value="1"/>
</dbReference>